<dbReference type="AlphaFoldDB" id="A0A1I7IKK2"/>
<dbReference type="Pfam" id="PF00691">
    <property type="entry name" value="OmpA"/>
    <property type="match status" value="1"/>
</dbReference>
<dbReference type="InterPro" id="IPR017732">
    <property type="entry name" value="T4/T6SS_DotU"/>
</dbReference>
<dbReference type="Gene3D" id="3.30.1330.60">
    <property type="entry name" value="OmpA-like domain"/>
    <property type="match status" value="1"/>
</dbReference>
<keyword evidence="2" id="KW-1133">Transmembrane helix</keyword>
<dbReference type="CDD" id="cd07185">
    <property type="entry name" value="OmpA_C-like"/>
    <property type="match status" value="1"/>
</dbReference>
<sequence length="418" mass="47555">MRQEQQKAAHSVLSGDVIYNPLVSAANRLLNTIPQIRHSTAHSDPTNLRQQLINEIRHFEVVCQHAKLPYEVIIGARYCLCTALDEAAALTPWGVRSVWPGSGLLVTFHNETWGGEKFFQLLAKLSQNPKENLFLLELIYFCLQLGFEGRYRVIDNGRSQLETIKQRLYQLIRSIRGSYSVELSPNIQVIPMPNKSWRFSLPIWIIAALLSFLVCVLYISLNSRLSNSLNSTLTKIYQTNLPSIYQAELPDLSINNKVFIPTPTPPPPVLNLQKMLKNEIEAGLLNVTDMPDRNVITLKGDGLFKTNSIQIKRSYLDIIRNIAKAMNNVQGKILIVGYTDNVPFYSHRSRFSSNHALSLARAKSVQREFQRYLNQPERINIEGKGAKDPIAPNNTHRNRAKNRRVEITLFVTPLNQTM</sequence>
<keyword evidence="1 2" id="KW-0472">Membrane</keyword>
<keyword evidence="2" id="KW-0812">Transmembrane</keyword>
<evidence type="ECO:0000313" key="4">
    <source>
        <dbReference type="EMBL" id="SFU73444.1"/>
    </source>
</evidence>
<dbReference type="Proteomes" id="UP000242496">
    <property type="component" value="Unassembled WGS sequence"/>
</dbReference>
<evidence type="ECO:0000256" key="1">
    <source>
        <dbReference type="PROSITE-ProRule" id="PRU00473"/>
    </source>
</evidence>
<dbReference type="OrthoDB" id="345640at2"/>
<name>A0A1I7IKK2_9GAMM</name>
<dbReference type="RefSeq" id="WP_092551701.1">
    <property type="nucleotide sequence ID" value="NZ_CAWRBG010000047.1"/>
</dbReference>
<feature type="domain" description="OmpA-like" evidence="3">
    <location>
        <begin position="291"/>
        <end position="413"/>
    </location>
</feature>
<feature type="transmembrane region" description="Helical" evidence="2">
    <location>
        <begin position="201"/>
        <end position="221"/>
    </location>
</feature>
<dbReference type="SUPFAM" id="SSF103088">
    <property type="entry name" value="OmpA-like"/>
    <property type="match status" value="1"/>
</dbReference>
<dbReference type="NCBIfam" id="TIGR03349">
    <property type="entry name" value="IV_VI_DotU"/>
    <property type="match status" value="1"/>
</dbReference>
<dbReference type="NCBIfam" id="NF038228">
    <property type="entry name" value="IcmH_DotU_IVB"/>
    <property type="match status" value="1"/>
</dbReference>
<protein>
    <submittedName>
        <fullName evidence="4">Type VI secretion system protein ImpK</fullName>
    </submittedName>
</protein>
<evidence type="ECO:0000313" key="5">
    <source>
        <dbReference type="Proteomes" id="UP000242496"/>
    </source>
</evidence>
<dbReference type="PROSITE" id="PS51123">
    <property type="entry name" value="OMPA_2"/>
    <property type="match status" value="1"/>
</dbReference>
<dbReference type="InterPro" id="IPR038522">
    <property type="entry name" value="T4/T6SS_DotU_sf"/>
</dbReference>
<dbReference type="EMBL" id="FPBJ01000021">
    <property type="protein sequence ID" value="SFU73444.1"/>
    <property type="molecule type" value="Genomic_DNA"/>
</dbReference>
<organism evidence="4 5">
    <name type="scientific">Xenorhabdus koppenhoeferi</name>
    <dbReference type="NCBI Taxonomy" id="351659"/>
    <lineage>
        <taxon>Bacteria</taxon>
        <taxon>Pseudomonadati</taxon>
        <taxon>Pseudomonadota</taxon>
        <taxon>Gammaproteobacteria</taxon>
        <taxon>Enterobacterales</taxon>
        <taxon>Morganellaceae</taxon>
        <taxon>Xenorhabdus</taxon>
    </lineage>
</organism>
<proteinExistence type="predicted"/>
<dbReference type="Pfam" id="PF09850">
    <property type="entry name" value="DotU"/>
    <property type="match status" value="1"/>
</dbReference>
<dbReference type="NCBIfam" id="NF005444">
    <property type="entry name" value="PRK07033.1"/>
    <property type="match status" value="1"/>
</dbReference>
<dbReference type="NCBIfam" id="TIGR03350">
    <property type="entry name" value="type_VI_ompA"/>
    <property type="match status" value="1"/>
</dbReference>
<dbReference type="InterPro" id="IPR017733">
    <property type="entry name" value="OmpA-like_dom_proteobacteria"/>
</dbReference>
<accession>A0A1I7IKK2</accession>
<dbReference type="PANTHER" id="PTHR38033:SF1">
    <property type="entry name" value="DOTU FAMILY TYPE IV_VI SECRETION SYSTEM PROTEIN"/>
    <property type="match status" value="1"/>
</dbReference>
<keyword evidence="5" id="KW-1185">Reference proteome</keyword>
<evidence type="ECO:0000256" key="2">
    <source>
        <dbReference type="SAM" id="Phobius"/>
    </source>
</evidence>
<dbReference type="PANTHER" id="PTHR38033">
    <property type="entry name" value="MEMBRANE PROTEIN-RELATED"/>
    <property type="match status" value="1"/>
</dbReference>
<evidence type="ECO:0000259" key="3">
    <source>
        <dbReference type="PROSITE" id="PS51123"/>
    </source>
</evidence>
<dbReference type="GO" id="GO:0016020">
    <property type="term" value="C:membrane"/>
    <property type="evidence" value="ECO:0007669"/>
    <property type="project" value="UniProtKB-UniRule"/>
</dbReference>
<dbReference type="InterPro" id="IPR006665">
    <property type="entry name" value="OmpA-like"/>
</dbReference>
<dbReference type="STRING" id="351659.SAMN05421784_12142"/>
<gene>
    <name evidence="4" type="ORF">SAMN05421784_12142</name>
</gene>
<dbReference type="Gene3D" id="1.25.40.590">
    <property type="entry name" value="Type IV / VI secretion system, DotU"/>
    <property type="match status" value="1"/>
</dbReference>
<dbReference type="InterPro" id="IPR036737">
    <property type="entry name" value="OmpA-like_sf"/>
</dbReference>
<reference evidence="5" key="1">
    <citation type="submission" date="2016-10" db="EMBL/GenBank/DDBJ databases">
        <authorList>
            <person name="Varghese N."/>
            <person name="Submissions S."/>
        </authorList>
    </citation>
    <scope>NUCLEOTIDE SEQUENCE [LARGE SCALE GENOMIC DNA]</scope>
    <source>
        <strain evidence="5">DSM 18168</strain>
    </source>
</reference>